<sequence length="245" mass="28501">MSGILCVWAADLPDASEQWYEDEYIPEMMSRHSDRCLLSEIVETPLDKELQGVATNDAPWKSMAVYEAPDVAKITQATYDESNHPIMDGLMKTSRFDIRAYEMIKTWQSDKEWSRDAADVASILFFEWQPLAGYEKEVFDFYQYQVGPMFAMAPEILRLRLFKVRNATVLKNSSYATLKEEDLHTYLGFAEMNCEEWPWDEIFALNDLPQWAEYFEEQKAVKWQASHYVVKRSYPDEGGDDSSDA</sequence>
<name>A0ABR3QZU7_9PLEO</name>
<dbReference type="EMBL" id="JAKIXB020000026">
    <property type="protein sequence ID" value="KAL1597419.1"/>
    <property type="molecule type" value="Genomic_DNA"/>
</dbReference>
<protein>
    <submittedName>
        <fullName evidence="1">Uncharacterized protein</fullName>
    </submittedName>
</protein>
<evidence type="ECO:0000313" key="2">
    <source>
        <dbReference type="Proteomes" id="UP001521222"/>
    </source>
</evidence>
<proteinExistence type="predicted"/>
<evidence type="ECO:0000313" key="1">
    <source>
        <dbReference type="EMBL" id="KAL1597419.1"/>
    </source>
</evidence>
<dbReference type="Proteomes" id="UP001521222">
    <property type="component" value="Unassembled WGS sequence"/>
</dbReference>
<keyword evidence="2" id="KW-1185">Reference proteome</keyword>
<gene>
    <name evidence="1" type="ORF">SLS59_007449</name>
</gene>
<reference evidence="1 2" key="1">
    <citation type="submission" date="2024-02" db="EMBL/GenBank/DDBJ databases">
        <title>De novo assembly and annotation of 12 fungi associated with fruit tree decline syndrome in Ontario, Canada.</title>
        <authorList>
            <person name="Sulman M."/>
            <person name="Ellouze W."/>
            <person name="Ilyukhin E."/>
        </authorList>
    </citation>
    <scope>NUCLEOTIDE SEQUENCE [LARGE SCALE GENOMIC DNA]</scope>
    <source>
        <strain evidence="1 2">M97-236</strain>
    </source>
</reference>
<accession>A0ABR3QZU7</accession>
<organism evidence="1 2">
    <name type="scientific">Nothophoma quercina</name>
    <dbReference type="NCBI Taxonomy" id="749835"/>
    <lineage>
        <taxon>Eukaryota</taxon>
        <taxon>Fungi</taxon>
        <taxon>Dikarya</taxon>
        <taxon>Ascomycota</taxon>
        <taxon>Pezizomycotina</taxon>
        <taxon>Dothideomycetes</taxon>
        <taxon>Pleosporomycetidae</taxon>
        <taxon>Pleosporales</taxon>
        <taxon>Pleosporineae</taxon>
        <taxon>Didymellaceae</taxon>
        <taxon>Nothophoma</taxon>
    </lineage>
</organism>
<comment type="caution">
    <text evidence="1">The sequence shown here is derived from an EMBL/GenBank/DDBJ whole genome shotgun (WGS) entry which is preliminary data.</text>
</comment>